<dbReference type="EMBL" id="OAOP01000009">
    <property type="protein sequence ID" value="SNX74351.1"/>
    <property type="molecule type" value="Genomic_DNA"/>
</dbReference>
<dbReference type="SUPFAM" id="SSF51735">
    <property type="entry name" value="NAD(P)-binding Rossmann-fold domains"/>
    <property type="match status" value="1"/>
</dbReference>
<dbReference type="InterPro" id="IPR001509">
    <property type="entry name" value="Epimerase_deHydtase"/>
</dbReference>
<comment type="similarity">
    <text evidence="1">Belongs to the NAD(P)-dependent epimerase/dehydratase family.</text>
</comment>
<dbReference type="InterPro" id="IPR036291">
    <property type="entry name" value="NAD(P)-bd_dom_sf"/>
</dbReference>
<keyword evidence="4" id="KW-1185">Reference proteome</keyword>
<organism evidence="3 4">
    <name type="scientific">Bacillus oleivorans</name>
    <dbReference type="NCBI Taxonomy" id="1448271"/>
    <lineage>
        <taxon>Bacteria</taxon>
        <taxon>Bacillati</taxon>
        <taxon>Bacillota</taxon>
        <taxon>Bacilli</taxon>
        <taxon>Bacillales</taxon>
        <taxon>Bacillaceae</taxon>
        <taxon>Bacillus</taxon>
    </lineage>
</organism>
<dbReference type="Proteomes" id="UP000219546">
    <property type="component" value="Unassembled WGS sequence"/>
</dbReference>
<sequence>MTTLIIGGGLIGAHVAREIVNQRKGNFIILAHRIDLSYMNSITSIKGDQTIERAITNYEDLSNIINYYHIKNIVIAAGSLHPSFKKHSGAAILNESQLMLSIQTALFRHFIDNLVYISSLGVYGISEERTEESLPAPYSSYGITKLYNEQIVKTIAQYTNCRVLVIRACGTVGPNPNLSGNWMSSALNKVIRSNDQQVELDDALYSPNEFLDVRDLSSFIVNNLEKGKCLDIVNLGPGKVTDGRELVIELKKIFHKNYTYRNRNDIFSKTSEPLPINKAIKDYNFSPKYNLKRTLKYIGEYYGKICIRANRN</sequence>
<evidence type="ECO:0000313" key="3">
    <source>
        <dbReference type="EMBL" id="SNX74351.1"/>
    </source>
</evidence>
<dbReference type="AlphaFoldDB" id="A0A285D3F1"/>
<dbReference type="Pfam" id="PF01370">
    <property type="entry name" value="Epimerase"/>
    <property type="match status" value="1"/>
</dbReference>
<evidence type="ECO:0000259" key="2">
    <source>
        <dbReference type="Pfam" id="PF01370"/>
    </source>
</evidence>
<dbReference type="Gene3D" id="3.40.50.720">
    <property type="entry name" value="NAD(P)-binding Rossmann-like Domain"/>
    <property type="match status" value="1"/>
</dbReference>
<feature type="domain" description="NAD-dependent epimerase/dehydratase" evidence="2">
    <location>
        <begin position="4"/>
        <end position="236"/>
    </location>
</feature>
<dbReference type="PANTHER" id="PTHR43000">
    <property type="entry name" value="DTDP-D-GLUCOSE 4,6-DEHYDRATASE-RELATED"/>
    <property type="match status" value="1"/>
</dbReference>
<accession>A0A285D3F1</accession>
<proteinExistence type="inferred from homology"/>
<evidence type="ECO:0000313" key="4">
    <source>
        <dbReference type="Proteomes" id="UP000219546"/>
    </source>
</evidence>
<name>A0A285D3F1_9BACI</name>
<dbReference type="OrthoDB" id="9801785at2"/>
<evidence type="ECO:0000256" key="1">
    <source>
        <dbReference type="ARBA" id="ARBA00007637"/>
    </source>
</evidence>
<dbReference type="RefSeq" id="WP_097159904.1">
    <property type="nucleotide sequence ID" value="NZ_JBEPMQ010000009.1"/>
</dbReference>
<gene>
    <name evidence="3" type="ORF">SAMN05877753_10953</name>
</gene>
<reference evidence="3 4" key="1">
    <citation type="submission" date="2017-08" db="EMBL/GenBank/DDBJ databases">
        <authorList>
            <person name="de Groot N.N."/>
        </authorList>
    </citation>
    <scope>NUCLEOTIDE SEQUENCE [LARGE SCALE GENOMIC DNA]</scope>
    <source>
        <strain evidence="3 4">JC228</strain>
    </source>
</reference>
<protein>
    <submittedName>
        <fullName evidence="3">Nucleoside-diphosphate-sugar epimerase</fullName>
    </submittedName>
</protein>